<name>A0A564G2Z6_9HYPH</name>
<reference evidence="3 4" key="1">
    <citation type="submission" date="2019-06" db="EMBL/GenBank/DDBJ databases">
        <authorList>
            <person name="Rodrigo-Torres L."/>
            <person name="Arahal R. D."/>
            <person name="Lucena T."/>
        </authorList>
    </citation>
    <scope>NUCLEOTIDE SEQUENCE [LARGE SCALE GENOMIC DNA]</scope>
    <source>
        <strain evidence="3 4">SW08-7</strain>
    </source>
</reference>
<dbReference type="AlphaFoldDB" id="A0A564G2Z6"/>
<evidence type="ECO:0000313" key="5">
    <source>
        <dbReference type="Proteomes" id="UP001055303"/>
    </source>
</evidence>
<dbReference type="EMBL" id="CABFVH010000026">
    <property type="protein sequence ID" value="VUF13981.1"/>
    <property type="molecule type" value="Genomic_DNA"/>
</dbReference>
<dbReference type="RefSeq" id="WP_144766345.1">
    <property type="nucleotide sequence ID" value="NZ_BPQI01000225.1"/>
</dbReference>
<keyword evidence="1" id="KW-0732">Signal</keyword>
<accession>A0A564G2Z6</accession>
<dbReference type="EMBL" id="BPQI01000225">
    <property type="protein sequence ID" value="GJD59575.1"/>
    <property type="molecule type" value="Genomic_DNA"/>
</dbReference>
<dbReference type="OrthoDB" id="7999342at2"/>
<sequence>MTTRSTRTLAAALVAAVVATPAFAQGIDSRHSPYPASAYPGFVAAGHGPAKAGRATAPAYRFSGQHAGGPADLMIRN</sequence>
<gene>
    <name evidence="2" type="ORF">IFDJLNFL_5504</name>
    <name evidence="3" type="ORF">MTDSW087_03691</name>
</gene>
<evidence type="ECO:0000313" key="3">
    <source>
        <dbReference type="EMBL" id="VUF13981.1"/>
    </source>
</evidence>
<evidence type="ECO:0000256" key="1">
    <source>
        <dbReference type="SAM" id="SignalP"/>
    </source>
</evidence>
<keyword evidence="5" id="KW-1185">Reference proteome</keyword>
<reference evidence="2" key="3">
    <citation type="submission" date="2021-08" db="EMBL/GenBank/DDBJ databases">
        <authorList>
            <person name="Tani A."/>
            <person name="Ola A."/>
            <person name="Ogura Y."/>
            <person name="Katsura K."/>
            <person name="Hayashi T."/>
        </authorList>
    </citation>
    <scope>NUCLEOTIDE SEQUENCE</scope>
    <source>
        <strain evidence="2">DSM 22415</strain>
    </source>
</reference>
<organism evidence="3 4">
    <name type="scientific">Methylobacterium dankookense</name>
    <dbReference type="NCBI Taxonomy" id="560405"/>
    <lineage>
        <taxon>Bacteria</taxon>
        <taxon>Pseudomonadati</taxon>
        <taxon>Pseudomonadota</taxon>
        <taxon>Alphaproteobacteria</taxon>
        <taxon>Hyphomicrobiales</taxon>
        <taxon>Methylobacteriaceae</taxon>
        <taxon>Methylobacterium</taxon>
    </lineage>
</organism>
<reference evidence="2" key="2">
    <citation type="journal article" date="2021" name="Front. Microbiol.">
        <title>Comprehensive Comparative Genomics and Phenotyping of Methylobacterium Species.</title>
        <authorList>
            <person name="Alessa O."/>
            <person name="Ogura Y."/>
            <person name="Fujitani Y."/>
            <person name="Takami H."/>
            <person name="Hayashi T."/>
            <person name="Sahin N."/>
            <person name="Tani A."/>
        </authorList>
    </citation>
    <scope>NUCLEOTIDE SEQUENCE</scope>
    <source>
        <strain evidence="2">DSM 22415</strain>
    </source>
</reference>
<feature type="signal peptide" evidence="1">
    <location>
        <begin position="1"/>
        <end position="24"/>
    </location>
</feature>
<evidence type="ECO:0000313" key="2">
    <source>
        <dbReference type="EMBL" id="GJD59575.1"/>
    </source>
</evidence>
<evidence type="ECO:0000313" key="4">
    <source>
        <dbReference type="Proteomes" id="UP000401717"/>
    </source>
</evidence>
<protein>
    <submittedName>
        <fullName evidence="3">Uncharacterized protein</fullName>
    </submittedName>
</protein>
<dbReference type="Proteomes" id="UP000401717">
    <property type="component" value="Unassembled WGS sequence"/>
</dbReference>
<dbReference type="Proteomes" id="UP001055303">
    <property type="component" value="Unassembled WGS sequence"/>
</dbReference>
<feature type="chain" id="PRO_5021775307" evidence="1">
    <location>
        <begin position="25"/>
        <end position="77"/>
    </location>
</feature>
<proteinExistence type="predicted"/>